<accession>A0ABQ4V103</accession>
<keyword evidence="3" id="KW-1185">Reference proteome</keyword>
<evidence type="ECO:0000313" key="2">
    <source>
        <dbReference type="EMBL" id="GJE77319.1"/>
    </source>
</evidence>
<dbReference type="EMBL" id="BPRE01000014">
    <property type="protein sequence ID" value="GJE77319.1"/>
    <property type="molecule type" value="Genomic_DNA"/>
</dbReference>
<reference evidence="2" key="2">
    <citation type="submission" date="2021-08" db="EMBL/GenBank/DDBJ databases">
        <authorList>
            <person name="Tani A."/>
            <person name="Ola A."/>
            <person name="Ogura Y."/>
            <person name="Katsura K."/>
            <person name="Hayashi T."/>
        </authorList>
    </citation>
    <scope>NUCLEOTIDE SEQUENCE</scope>
    <source>
        <strain evidence="2">DSM 14458</strain>
    </source>
</reference>
<feature type="region of interest" description="Disordered" evidence="1">
    <location>
        <begin position="27"/>
        <end position="49"/>
    </location>
</feature>
<sequence length="49" mass="5521">MPRDPEPLARTVREKVPPEAQLFPDVAEKGLWSRGANDMMQRGESADIQ</sequence>
<reference evidence="2" key="1">
    <citation type="journal article" date="2021" name="Front. Microbiol.">
        <title>Comprehensive Comparative Genomics and Phenotyping of Methylobacterium Species.</title>
        <authorList>
            <person name="Alessa O."/>
            <person name="Ogura Y."/>
            <person name="Fujitani Y."/>
            <person name="Takami H."/>
            <person name="Hayashi T."/>
            <person name="Sahin N."/>
            <person name="Tani A."/>
        </authorList>
    </citation>
    <scope>NUCLEOTIDE SEQUENCE</scope>
    <source>
        <strain evidence="2">DSM 14458</strain>
    </source>
</reference>
<dbReference type="Proteomes" id="UP001055093">
    <property type="component" value="Unassembled WGS sequence"/>
</dbReference>
<evidence type="ECO:0000256" key="1">
    <source>
        <dbReference type="SAM" id="MobiDB-lite"/>
    </source>
</evidence>
<comment type="caution">
    <text evidence="2">The sequence shown here is derived from an EMBL/GenBank/DDBJ whole genome shotgun (WGS) entry which is preliminary data.</text>
</comment>
<organism evidence="2 3">
    <name type="scientific">Methylorubrum suomiense</name>
    <dbReference type="NCBI Taxonomy" id="144191"/>
    <lineage>
        <taxon>Bacteria</taxon>
        <taxon>Pseudomonadati</taxon>
        <taxon>Pseudomonadota</taxon>
        <taxon>Alphaproteobacteria</taxon>
        <taxon>Hyphomicrobiales</taxon>
        <taxon>Methylobacteriaceae</taxon>
        <taxon>Methylorubrum</taxon>
    </lineage>
</organism>
<evidence type="ECO:0000313" key="3">
    <source>
        <dbReference type="Proteomes" id="UP001055093"/>
    </source>
</evidence>
<gene>
    <name evidence="2" type="ORF">BGCPKDLD_3922</name>
</gene>
<name>A0ABQ4V103_9HYPH</name>
<protein>
    <submittedName>
        <fullName evidence="2">Uncharacterized protein</fullName>
    </submittedName>
</protein>
<proteinExistence type="predicted"/>